<evidence type="ECO:0000259" key="9">
    <source>
        <dbReference type="PROSITE" id="PS50249"/>
    </source>
</evidence>
<comment type="cofactor">
    <cofactor evidence="1">
        <name>Zn(2+)</name>
        <dbReference type="ChEBI" id="CHEBI:29105"/>
    </cofactor>
</comment>
<dbReference type="Pfam" id="PF01398">
    <property type="entry name" value="JAB"/>
    <property type="match status" value="1"/>
</dbReference>
<dbReference type="InterPro" id="IPR044098">
    <property type="entry name" value="STAMBP/STALP-like_MPN"/>
</dbReference>
<evidence type="ECO:0000256" key="6">
    <source>
        <dbReference type="ARBA" id="ARBA00022801"/>
    </source>
</evidence>
<dbReference type="GO" id="GO:0016020">
    <property type="term" value="C:membrane"/>
    <property type="evidence" value="ECO:0007669"/>
    <property type="project" value="TreeGrafter"/>
</dbReference>
<name>A0AAV0AK60_PHAPC</name>
<keyword evidence="6" id="KW-0378">Hydrolase</keyword>
<keyword evidence="5" id="KW-0833">Ubl conjugation pathway</keyword>
<dbReference type="PANTHER" id="PTHR12947:SF13">
    <property type="entry name" value="FI19924P1"/>
    <property type="match status" value="1"/>
</dbReference>
<keyword evidence="4" id="KW-0479">Metal-binding</keyword>
<dbReference type="SMART" id="SM00232">
    <property type="entry name" value="JAB_MPN"/>
    <property type="match status" value="1"/>
</dbReference>
<proteinExistence type="inferred from homology"/>
<comment type="caution">
    <text evidence="10">The sequence shown here is derived from an EMBL/GenBank/DDBJ whole genome shotgun (WGS) entry which is preliminary data.</text>
</comment>
<organism evidence="10 11">
    <name type="scientific">Phakopsora pachyrhizi</name>
    <name type="common">Asian soybean rust disease fungus</name>
    <dbReference type="NCBI Taxonomy" id="170000"/>
    <lineage>
        <taxon>Eukaryota</taxon>
        <taxon>Fungi</taxon>
        <taxon>Dikarya</taxon>
        <taxon>Basidiomycota</taxon>
        <taxon>Pucciniomycotina</taxon>
        <taxon>Pucciniomycetes</taxon>
        <taxon>Pucciniales</taxon>
        <taxon>Phakopsoraceae</taxon>
        <taxon>Phakopsora</taxon>
    </lineage>
</organism>
<protein>
    <recommendedName>
        <fullName evidence="9">MPN domain-containing protein</fullName>
    </recommendedName>
</protein>
<dbReference type="InterPro" id="IPR037518">
    <property type="entry name" value="MPN"/>
</dbReference>
<feature type="domain" description="MPN" evidence="9">
    <location>
        <begin position="1"/>
        <end position="131"/>
    </location>
</feature>
<dbReference type="GO" id="GO:0046872">
    <property type="term" value="F:metal ion binding"/>
    <property type="evidence" value="ECO:0007669"/>
    <property type="project" value="UniProtKB-KW"/>
</dbReference>
<keyword evidence="11" id="KW-1185">Reference proteome</keyword>
<dbReference type="AlphaFoldDB" id="A0AAV0AK60"/>
<keyword evidence="3" id="KW-0645">Protease</keyword>
<accession>A0AAV0AK60</accession>
<gene>
    <name evidence="10" type="ORF">PPACK8108_LOCUS2910</name>
</gene>
<dbReference type="InterPro" id="IPR000555">
    <property type="entry name" value="JAMM/MPN+_dom"/>
</dbReference>
<dbReference type="CDD" id="cd08066">
    <property type="entry name" value="MPN_AMSH_like"/>
    <property type="match status" value="1"/>
</dbReference>
<evidence type="ECO:0000256" key="2">
    <source>
        <dbReference type="ARBA" id="ARBA00010981"/>
    </source>
</evidence>
<evidence type="ECO:0000313" key="10">
    <source>
        <dbReference type="EMBL" id="CAH7668402.1"/>
    </source>
</evidence>
<dbReference type="Proteomes" id="UP001153365">
    <property type="component" value="Unassembled WGS sequence"/>
</dbReference>
<dbReference type="GO" id="GO:0070536">
    <property type="term" value="P:protein K63-linked deubiquitination"/>
    <property type="evidence" value="ECO:0007669"/>
    <property type="project" value="InterPro"/>
</dbReference>
<dbReference type="FunFam" id="3.40.140.10:FF:000033">
    <property type="entry name" value="AMSH-like protease sst2"/>
    <property type="match status" value="1"/>
</dbReference>
<evidence type="ECO:0000256" key="5">
    <source>
        <dbReference type="ARBA" id="ARBA00022786"/>
    </source>
</evidence>
<dbReference type="PROSITE" id="PS50249">
    <property type="entry name" value="MPN"/>
    <property type="match status" value="1"/>
</dbReference>
<sequence>MICPSDLIGTFVAIATPETERGVELCGLLLGRQTKRNALVITTLLIPKQVSTSDTCATTDEDETFRYQDQENLMTLGWIHTHPTQTCFMSSVDLHTHASYQLMMAEAVAIVCSPKKNPSVGFFRLTYPIGLETIVNCKLPGLFHPHPSGVPIYTDADRGGHFKLEQSLELDVVDLRD</sequence>
<dbReference type="Gene3D" id="3.40.140.10">
    <property type="entry name" value="Cytidine Deaminase, domain 2"/>
    <property type="match status" value="1"/>
</dbReference>
<dbReference type="GO" id="GO:0061578">
    <property type="term" value="F:K63-linked deubiquitinase activity"/>
    <property type="evidence" value="ECO:0007669"/>
    <property type="project" value="InterPro"/>
</dbReference>
<keyword evidence="7" id="KW-0862">Zinc</keyword>
<dbReference type="SUPFAM" id="SSF102712">
    <property type="entry name" value="JAB1/MPN domain"/>
    <property type="match status" value="1"/>
</dbReference>
<evidence type="ECO:0000256" key="4">
    <source>
        <dbReference type="ARBA" id="ARBA00022723"/>
    </source>
</evidence>
<reference evidence="10" key="1">
    <citation type="submission" date="2022-06" db="EMBL/GenBank/DDBJ databases">
        <authorList>
            <consortium name="SYNGENTA / RWTH Aachen University"/>
        </authorList>
    </citation>
    <scope>NUCLEOTIDE SEQUENCE</scope>
</reference>
<evidence type="ECO:0000256" key="1">
    <source>
        <dbReference type="ARBA" id="ARBA00001947"/>
    </source>
</evidence>
<evidence type="ECO:0000256" key="7">
    <source>
        <dbReference type="ARBA" id="ARBA00022833"/>
    </source>
</evidence>
<evidence type="ECO:0000256" key="3">
    <source>
        <dbReference type="ARBA" id="ARBA00022670"/>
    </source>
</evidence>
<keyword evidence="8" id="KW-0482">Metalloprotease</keyword>
<dbReference type="EMBL" id="CALTRL010000508">
    <property type="protein sequence ID" value="CAH7668402.1"/>
    <property type="molecule type" value="Genomic_DNA"/>
</dbReference>
<evidence type="ECO:0000313" key="11">
    <source>
        <dbReference type="Proteomes" id="UP001153365"/>
    </source>
</evidence>
<evidence type="ECO:0000256" key="8">
    <source>
        <dbReference type="ARBA" id="ARBA00023049"/>
    </source>
</evidence>
<dbReference type="PANTHER" id="PTHR12947">
    <property type="entry name" value="AMSH-LIKE PROTEASE"/>
    <property type="match status" value="1"/>
</dbReference>
<dbReference type="GO" id="GO:0006508">
    <property type="term" value="P:proteolysis"/>
    <property type="evidence" value="ECO:0007669"/>
    <property type="project" value="UniProtKB-KW"/>
</dbReference>
<dbReference type="GO" id="GO:0005768">
    <property type="term" value="C:endosome"/>
    <property type="evidence" value="ECO:0007669"/>
    <property type="project" value="TreeGrafter"/>
</dbReference>
<dbReference type="GO" id="GO:0140492">
    <property type="term" value="F:metal-dependent deubiquitinase activity"/>
    <property type="evidence" value="ECO:0007669"/>
    <property type="project" value="InterPro"/>
</dbReference>
<comment type="similarity">
    <text evidence="2">Belongs to the peptidase M67C family.</text>
</comment>